<keyword evidence="3" id="KW-1185">Reference proteome</keyword>
<gene>
    <name evidence="2" type="ORF">LY89DRAFT_415448</name>
</gene>
<organism evidence="2 3">
    <name type="scientific">Mollisia scopiformis</name>
    <name type="common">Conifer needle endophyte fungus</name>
    <name type="synonym">Phialocephala scopiformis</name>
    <dbReference type="NCBI Taxonomy" id="149040"/>
    <lineage>
        <taxon>Eukaryota</taxon>
        <taxon>Fungi</taxon>
        <taxon>Dikarya</taxon>
        <taxon>Ascomycota</taxon>
        <taxon>Pezizomycotina</taxon>
        <taxon>Leotiomycetes</taxon>
        <taxon>Helotiales</taxon>
        <taxon>Mollisiaceae</taxon>
        <taxon>Mollisia</taxon>
    </lineage>
</organism>
<sequence length="116" mass="12652">MESRTQIASITPSTSALSLKSLFYLVFVIEMRKGKSARGPSSLAKRALASSLTIVLVGCGNRLSPRCQEGYSTTISVRDKRMWSAWPDKLKKVKLLASLDSSISQDSTPLLKCSRG</sequence>
<dbReference type="Proteomes" id="UP000070700">
    <property type="component" value="Unassembled WGS sequence"/>
</dbReference>
<dbReference type="AlphaFoldDB" id="A0A132B2D6"/>
<keyword evidence="1" id="KW-0472">Membrane</keyword>
<keyword evidence="1" id="KW-0812">Transmembrane</keyword>
<evidence type="ECO:0000313" key="3">
    <source>
        <dbReference type="Proteomes" id="UP000070700"/>
    </source>
</evidence>
<dbReference type="InParanoid" id="A0A132B2D6"/>
<dbReference type="KEGG" id="psco:LY89DRAFT_415448"/>
<accession>A0A132B2D6</accession>
<dbReference type="GeneID" id="28817091"/>
<reference evidence="2 3" key="1">
    <citation type="submission" date="2015-10" db="EMBL/GenBank/DDBJ databases">
        <title>Full genome of DAOMC 229536 Phialocephala scopiformis, a fungal endophyte of spruce producing the potent anti-insectan compound rugulosin.</title>
        <authorList>
            <consortium name="DOE Joint Genome Institute"/>
            <person name="Walker A.K."/>
            <person name="Frasz S.L."/>
            <person name="Seifert K.A."/>
            <person name="Miller J.D."/>
            <person name="Mondo S.J."/>
            <person name="Labutti K."/>
            <person name="Lipzen A."/>
            <person name="Dockter R."/>
            <person name="Kennedy M."/>
            <person name="Grigoriev I.V."/>
            <person name="Spatafora J.W."/>
        </authorList>
    </citation>
    <scope>NUCLEOTIDE SEQUENCE [LARGE SCALE GENOMIC DNA]</scope>
    <source>
        <strain evidence="2 3">CBS 120377</strain>
    </source>
</reference>
<protein>
    <submittedName>
        <fullName evidence="2">Uncharacterized protein</fullName>
    </submittedName>
</protein>
<feature type="transmembrane region" description="Helical" evidence="1">
    <location>
        <begin position="6"/>
        <end position="29"/>
    </location>
</feature>
<keyword evidence="1" id="KW-1133">Transmembrane helix</keyword>
<dbReference type="RefSeq" id="XP_018060554.1">
    <property type="nucleotide sequence ID" value="XM_018207365.1"/>
</dbReference>
<name>A0A132B2D6_MOLSC</name>
<evidence type="ECO:0000313" key="2">
    <source>
        <dbReference type="EMBL" id="KUJ06199.1"/>
    </source>
</evidence>
<evidence type="ECO:0000256" key="1">
    <source>
        <dbReference type="SAM" id="Phobius"/>
    </source>
</evidence>
<dbReference type="EMBL" id="KQ947451">
    <property type="protein sequence ID" value="KUJ06199.1"/>
    <property type="molecule type" value="Genomic_DNA"/>
</dbReference>
<proteinExistence type="predicted"/>